<reference evidence="3 5" key="2">
    <citation type="journal article" date="2018" name="Plant J.">
        <title>The Physcomitrella patens chromosome-scale assembly reveals moss genome structure and evolution.</title>
        <authorList>
            <person name="Lang D."/>
            <person name="Ullrich K.K."/>
            <person name="Murat F."/>
            <person name="Fuchs J."/>
            <person name="Jenkins J."/>
            <person name="Haas F.B."/>
            <person name="Piednoel M."/>
            <person name="Gundlach H."/>
            <person name="Van Bel M."/>
            <person name="Meyberg R."/>
            <person name="Vives C."/>
            <person name="Morata J."/>
            <person name="Symeonidi A."/>
            <person name="Hiss M."/>
            <person name="Muchero W."/>
            <person name="Kamisugi Y."/>
            <person name="Saleh O."/>
            <person name="Blanc G."/>
            <person name="Decker E.L."/>
            <person name="van Gessel N."/>
            <person name="Grimwood J."/>
            <person name="Hayes R.D."/>
            <person name="Graham S.W."/>
            <person name="Gunter L.E."/>
            <person name="McDaniel S.F."/>
            <person name="Hoernstein S.N.W."/>
            <person name="Larsson A."/>
            <person name="Li F.W."/>
            <person name="Perroud P.F."/>
            <person name="Phillips J."/>
            <person name="Ranjan P."/>
            <person name="Rokshar D.S."/>
            <person name="Rothfels C.J."/>
            <person name="Schneider L."/>
            <person name="Shu S."/>
            <person name="Stevenson D.W."/>
            <person name="Thummler F."/>
            <person name="Tillich M."/>
            <person name="Villarreal Aguilar J.C."/>
            <person name="Widiez T."/>
            <person name="Wong G.K."/>
            <person name="Wymore A."/>
            <person name="Zhang Y."/>
            <person name="Zimmer A.D."/>
            <person name="Quatrano R.S."/>
            <person name="Mayer K.F.X."/>
            <person name="Goodstein D."/>
            <person name="Casacuberta J.M."/>
            <person name="Vandepoele K."/>
            <person name="Reski R."/>
            <person name="Cuming A.C."/>
            <person name="Tuskan G.A."/>
            <person name="Maumus F."/>
            <person name="Salse J."/>
            <person name="Schmutz J."/>
            <person name="Rensing S.A."/>
        </authorList>
    </citation>
    <scope>NUCLEOTIDE SEQUENCE [LARGE SCALE GENOMIC DNA]</scope>
    <source>
        <strain evidence="4 5">cv. Gransden 2004</strain>
    </source>
</reference>
<dbReference type="EnsemblPlants" id="Pp3c5_9550V3.1">
    <property type="protein sequence ID" value="Pp3c5_9550V3.1"/>
    <property type="gene ID" value="Pp3c5_9550"/>
</dbReference>
<dbReference type="PaxDb" id="3218-PP1S64_153V6.1"/>
<dbReference type="PANTHER" id="PTHR47747">
    <property type="entry name" value="RIBONUCLEASE P PROTEIN SUBUNIT P38-LIKE PROTEIN"/>
    <property type="match status" value="1"/>
</dbReference>
<feature type="region of interest" description="Disordered" evidence="2">
    <location>
        <begin position="883"/>
        <end position="902"/>
    </location>
</feature>
<evidence type="ECO:0000256" key="1">
    <source>
        <dbReference type="SAM" id="Coils"/>
    </source>
</evidence>
<name>A0A2K1KJ35_PHYPA</name>
<evidence type="ECO:0000313" key="3">
    <source>
        <dbReference type="EMBL" id="PNR53775.1"/>
    </source>
</evidence>
<reference evidence="3 5" key="1">
    <citation type="journal article" date="2008" name="Science">
        <title>The Physcomitrella genome reveals evolutionary insights into the conquest of land by plants.</title>
        <authorList>
            <person name="Rensing S."/>
            <person name="Lang D."/>
            <person name="Zimmer A."/>
            <person name="Terry A."/>
            <person name="Salamov A."/>
            <person name="Shapiro H."/>
            <person name="Nishiyama T."/>
            <person name="Perroud P.-F."/>
            <person name="Lindquist E."/>
            <person name="Kamisugi Y."/>
            <person name="Tanahashi T."/>
            <person name="Sakakibara K."/>
            <person name="Fujita T."/>
            <person name="Oishi K."/>
            <person name="Shin-I T."/>
            <person name="Kuroki Y."/>
            <person name="Toyoda A."/>
            <person name="Suzuki Y."/>
            <person name="Hashimoto A."/>
            <person name="Yamaguchi K."/>
            <person name="Sugano A."/>
            <person name="Kohara Y."/>
            <person name="Fujiyama A."/>
            <person name="Anterola A."/>
            <person name="Aoki S."/>
            <person name="Ashton N."/>
            <person name="Barbazuk W.B."/>
            <person name="Barker E."/>
            <person name="Bennetzen J."/>
            <person name="Bezanilla M."/>
            <person name="Blankenship R."/>
            <person name="Cho S.H."/>
            <person name="Dutcher S."/>
            <person name="Estelle M."/>
            <person name="Fawcett J.A."/>
            <person name="Gundlach H."/>
            <person name="Hanada K."/>
            <person name="Heyl A."/>
            <person name="Hicks K.A."/>
            <person name="Hugh J."/>
            <person name="Lohr M."/>
            <person name="Mayer K."/>
            <person name="Melkozernov A."/>
            <person name="Murata T."/>
            <person name="Nelson D."/>
            <person name="Pils B."/>
            <person name="Prigge M."/>
            <person name="Reiss B."/>
            <person name="Renner T."/>
            <person name="Rombauts S."/>
            <person name="Rushton P."/>
            <person name="Sanderfoot A."/>
            <person name="Schween G."/>
            <person name="Shiu S.-H."/>
            <person name="Stueber K."/>
            <person name="Theodoulou F.L."/>
            <person name="Tu H."/>
            <person name="Van de Peer Y."/>
            <person name="Verrier P.J."/>
            <person name="Waters E."/>
            <person name="Wood A."/>
            <person name="Yang L."/>
            <person name="Cove D."/>
            <person name="Cuming A."/>
            <person name="Hasebe M."/>
            <person name="Lucas S."/>
            <person name="Mishler D.B."/>
            <person name="Reski R."/>
            <person name="Grigoriev I."/>
            <person name="Quatrano R.S."/>
            <person name="Boore J.L."/>
        </authorList>
    </citation>
    <scope>NUCLEOTIDE SEQUENCE [LARGE SCALE GENOMIC DNA]</scope>
    <source>
        <strain evidence="4 5">cv. Gransden 2004</strain>
    </source>
</reference>
<protein>
    <submittedName>
        <fullName evidence="3 4">Uncharacterized protein</fullName>
    </submittedName>
</protein>
<dbReference type="GeneID" id="112282601"/>
<sequence length="1033" mass="117897">MEHMDTDDLIVELQACPNYSDSYMGLIPRRMHLMYKYLDLKGEEPWPFLEEYFGVALAFAALGALIHNTNKMDNEMNTIDLHSQRVALESMLSKTMGWLHKIAQDALHLQDRFTASEIARDRDSIAWKEEKAVLVKKIESAELEVIELKKRREEDSRANEKVVRIYATQEQTWKSERKKLRHEIGLLRKDLLKAEVGELCGYKSTTRGNCCEMCDQMGKHLKELQAALSEKQSLLVIAVEEARSADQKHKDFLDRLAIAEGVEVQLSQELEKEVEVSVKRQLLLSMVEKKKEEVEERFSCLLEELNTTRKYLSTSNSEVDRLRSELDVLRQENQSKDAEINRMMELARITSEEMKDLAKKFEQILKEKEIAEIEIDYWRRLADDTGAKLRPIAHKEETHWHEMKSYGPPMKSDEQLRATDERLSALRSKPLAMKSGTTNSKSLSQQMEFEASANNLNCNALALCDEIKTVQNPIFDFERFDHTTHQQILKELQLELDEAKEKLRVQDLEHKAMLIKLTEKGETELQQKDLQLATVEAKLCQVLLQLDKMKRNEVQVSSEQSEEKIFLQYINEDDQEVLPVSTKKETEKNIPASETIEDSMQIDQEDEGELGFEVLLHQGNLDLERASNTQENNSADVVQCHNASRLERVCSFSYALDPCSSPNKDDIVEKPLKITEFDMGFTFSTTVQILKVEDNPALSQNLSRSRSSVKRKRETIPRTNDSSEEESDSAVSYEDIDDAVIPIPMNGTQPLDEDLFNALGHHSRNSLSTLRAGSHDPTSPVFAGGRMEREDIEILGLALEVRRIDQQLAEMEKAGGVESSEIIQFRIPTAMVDSSLSKQPRRSAGLVERVNRLAKHMGFTSPVPIAVINSFEDVNRICIQGAAESKQDSRSSPQPSENPPINYLTTLQRRAEIVSEKLVAIRNKLLKCSSSGSSLFPTHQLMDNVQAHLLQVQTALRARLTTITMDPAHSISANQLAQVHPMAITMEEHKSRRTFGREPKHRSSKCRLDAEIYHPTRKAKTQSFLRKLVMHLH</sequence>
<dbReference type="Proteomes" id="UP000006727">
    <property type="component" value="Chromosome 5"/>
</dbReference>
<organism evidence="3">
    <name type="scientific">Physcomitrium patens</name>
    <name type="common">Spreading-leaved earth moss</name>
    <name type="synonym">Physcomitrella patens</name>
    <dbReference type="NCBI Taxonomy" id="3218"/>
    <lineage>
        <taxon>Eukaryota</taxon>
        <taxon>Viridiplantae</taxon>
        <taxon>Streptophyta</taxon>
        <taxon>Embryophyta</taxon>
        <taxon>Bryophyta</taxon>
        <taxon>Bryophytina</taxon>
        <taxon>Bryopsida</taxon>
        <taxon>Funariidae</taxon>
        <taxon>Funariales</taxon>
        <taxon>Funariaceae</taxon>
        <taxon>Physcomitrium</taxon>
    </lineage>
</organism>
<reference evidence="4" key="3">
    <citation type="submission" date="2020-12" db="UniProtKB">
        <authorList>
            <consortium name="EnsemblPlants"/>
        </authorList>
    </citation>
    <scope>IDENTIFICATION</scope>
</reference>
<dbReference type="AlphaFoldDB" id="A0A2K1KJ35"/>
<feature type="coiled-coil region" evidence="1">
    <location>
        <begin position="482"/>
        <end position="509"/>
    </location>
</feature>
<evidence type="ECO:0000256" key="2">
    <source>
        <dbReference type="SAM" id="MobiDB-lite"/>
    </source>
</evidence>
<dbReference type="EMBL" id="ABEU02000005">
    <property type="protein sequence ID" value="PNR53775.1"/>
    <property type="molecule type" value="Genomic_DNA"/>
</dbReference>
<dbReference type="EnsemblPlants" id="Pp3c5_9550V3.2">
    <property type="protein sequence ID" value="Pp3c5_9550V3.2"/>
    <property type="gene ID" value="Pp3c5_9550"/>
</dbReference>
<feature type="coiled-coil region" evidence="1">
    <location>
        <begin position="131"/>
        <end position="158"/>
    </location>
</feature>
<evidence type="ECO:0000313" key="4">
    <source>
        <dbReference type="EnsemblPlants" id="Pp3c5_9550V3.1"/>
    </source>
</evidence>
<feature type="compositionally biased region" description="Acidic residues" evidence="2">
    <location>
        <begin position="722"/>
        <end position="735"/>
    </location>
</feature>
<dbReference type="Gramene" id="Pp3c5_9550V3.1">
    <property type="protein sequence ID" value="Pp3c5_9550V3.1"/>
    <property type="gene ID" value="Pp3c5_9550"/>
</dbReference>
<evidence type="ECO:0000313" key="5">
    <source>
        <dbReference type="Proteomes" id="UP000006727"/>
    </source>
</evidence>
<proteinExistence type="predicted"/>
<gene>
    <name evidence="4" type="primary">LOC112282601</name>
    <name evidence="3" type="ORF">PHYPA_007450</name>
</gene>
<dbReference type="PANTHER" id="PTHR47747:SF2">
    <property type="entry name" value="RIBONUCLEASE P PROTEIN SUBUNIT P38-LIKE PROTEIN"/>
    <property type="match status" value="1"/>
</dbReference>
<dbReference type="RefSeq" id="XP_024376170.1">
    <property type="nucleotide sequence ID" value="XM_024520402.2"/>
</dbReference>
<feature type="region of interest" description="Disordered" evidence="2">
    <location>
        <begin position="700"/>
        <end position="735"/>
    </location>
</feature>
<dbReference type="EnsemblPlants" id="Pp3c5_9550V3.3">
    <property type="protein sequence ID" value="Pp3c5_9550V3.3"/>
    <property type="gene ID" value="Pp3c5_9550"/>
</dbReference>
<feature type="coiled-coil region" evidence="1">
    <location>
        <begin position="284"/>
        <end position="374"/>
    </location>
</feature>
<keyword evidence="5" id="KW-1185">Reference proteome</keyword>
<keyword evidence="1" id="KW-0175">Coiled coil</keyword>
<dbReference type="Gramene" id="Pp3c5_9550V3.3">
    <property type="protein sequence ID" value="Pp3c5_9550V3.3"/>
    <property type="gene ID" value="Pp3c5_9550"/>
</dbReference>
<dbReference type="Gramene" id="Pp3c5_9550V3.2">
    <property type="protein sequence ID" value="Pp3c5_9550V3.2"/>
    <property type="gene ID" value="Pp3c5_9550"/>
</dbReference>
<accession>A0A2K1KJ35</accession>